<feature type="domain" description="ASCH" evidence="1">
    <location>
        <begin position="4"/>
        <end position="88"/>
    </location>
</feature>
<gene>
    <name evidence="2" type="ORF">AKG95_15720</name>
</gene>
<accession>A0A1S1U7H9</accession>
<evidence type="ECO:0000259" key="1">
    <source>
        <dbReference type="Pfam" id="PF04266"/>
    </source>
</evidence>
<dbReference type="InterPro" id="IPR015947">
    <property type="entry name" value="PUA-like_sf"/>
</dbReference>
<dbReference type="InterPro" id="IPR007374">
    <property type="entry name" value="ASCH_domain"/>
</dbReference>
<dbReference type="SUPFAM" id="SSF88697">
    <property type="entry name" value="PUA domain-like"/>
    <property type="match status" value="1"/>
</dbReference>
<dbReference type="Pfam" id="PF04266">
    <property type="entry name" value="ASCH"/>
    <property type="match status" value="1"/>
</dbReference>
<proteinExistence type="predicted"/>
<comment type="caution">
    <text evidence="2">The sequence shown here is derived from an EMBL/GenBank/DDBJ whole genome shotgun (WGS) entry which is preliminary data.</text>
</comment>
<reference evidence="2 3" key="1">
    <citation type="submission" date="2015-06" db="EMBL/GenBank/DDBJ databases">
        <title>Draft genome sequencing of a biphenyl-degrading bacterium, Janthinobacterium lividum MEG1.</title>
        <authorList>
            <person name="Shimodaira J."/>
            <person name="Hatta T."/>
        </authorList>
    </citation>
    <scope>NUCLEOTIDE SEQUENCE [LARGE SCALE GENOMIC DNA]</scope>
    <source>
        <strain evidence="2 3">MEG1</strain>
    </source>
</reference>
<name>A0A1S1U7H9_9BURK</name>
<dbReference type="Proteomes" id="UP000179840">
    <property type="component" value="Unassembled WGS sequence"/>
</dbReference>
<organism evidence="2 3">
    <name type="scientific">Janthinobacterium lividum</name>
    <dbReference type="NCBI Taxonomy" id="29581"/>
    <lineage>
        <taxon>Bacteria</taxon>
        <taxon>Pseudomonadati</taxon>
        <taxon>Pseudomonadota</taxon>
        <taxon>Betaproteobacteria</taxon>
        <taxon>Burkholderiales</taxon>
        <taxon>Oxalobacteraceae</taxon>
        <taxon>Janthinobacterium</taxon>
    </lineage>
</organism>
<dbReference type="AlphaFoldDB" id="A0A1S1U7H9"/>
<sequence length="129" mass="14376">MKALSIRQPWAWLIVNGYKDIENRSWPTRFRGEFLVHASKGMTRAEYDDVDLMLALDEQLQHIKLPAFEQLERGGIVGVAAITDCVTRSKSPWFFGSHGFVLIGAKPAPFVPLKGMLGFFDVPAGVAMP</sequence>
<protein>
    <recommendedName>
        <fullName evidence="1">ASCH domain-containing protein</fullName>
    </recommendedName>
</protein>
<dbReference type="CDD" id="cd06554">
    <property type="entry name" value="ASCH_ASC-1_like"/>
    <property type="match status" value="1"/>
</dbReference>
<dbReference type="Gene3D" id="2.30.130.30">
    <property type="entry name" value="Hypothetical protein"/>
    <property type="match status" value="1"/>
</dbReference>
<evidence type="ECO:0000313" key="3">
    <source>
        <dbReference type="Proteomes" id="UP000179840"/>
    </source>
</evidence>
<evidence type="ECO:0000313" key="2">
    <source>
        <dbReference type="EMBL" id="OHV96236.1"/>
    </source>
</evidence>
<dbReference type="EMBL" id="LFKP01000008">
    <property type="protein sequence ID" value="OHV96236.1"/>
    <property type="molecule type" value="Genomic_DNA"/>
</dbReference>
<dbReference type="RefSeq" id="WP_071077732.1">
    <property type="nucleotide sequence ID" value="NZ_LFKP01000008.1"/>
</dbReference>